<accession>A0A2G5E8M1</accession>
<dbReference type="FunCoup" id="A0A2G5E8M1">
    <property type="interactions" value="827"/>
</dbReference>
<keyword evidence="3" id="KW-1185">Reference proteome</keyword>
<dbReference type="EMBL" id="KZ305027">
    <property type="protein sequence ID" value="PIA52080.1"/>
    <property type="molecule type" value="Genomic_DNA"/>
</dbReference>
<feature type="domain" description="F-box" evidence="1">
    <location>
        <begin position="10"/>
        <end position="52"/>
    </location>
</feature>
<dbReference type="Gene3D" id="3.80.10.10">
    <property type="entry name" value="Ribonuclease Inhibitor"/>
    <property type="match status" value="1"/>
</dbReference>
<evidence type="ECO:0000259" key="1">
    <source>
        <dbReference type="Pfam" id="PF00646"/>
    </source>
</evidence>
<dbReference type="OrthoDB" id="550575at2759"/>
<evidence type="ECO:0000313" key="2">
    <source>
        <dbReference type="EMBL" id="PIA52080.1"/>
    </source>
</evidence>
<dbReference type="InterPro" id="IPR032675">
    <property type="entry name" value="LRR_dom_sf"/>
</dbReference>
<dbReference type="SUPFAM" id="SSF52047">
    <property type="entry name" value="RNI-like"/>
    <property type="match status" value="1"/>
</dbReference>
<sequence length="327" mass="37101">MEGGSELRCWDELIPDALGMIFCKLSLQELLTVIPRVCKSWGKAVTGPYCWQEIDIEEWSTYCPPEHILPMVRMLMMRSGRSLRKLCVSSLPTDEAFSFIADHVGSLHELRVSRSEISNSIVEKSAPKLSNITFLDVSYCLNIEASALEAIGKNCKSLLVLHRVMHPLTVEEKVCQDDEAYAIAATMPKLKQLELAYALVSTEAVLKILVSCRQLEYLDLRGCWNVKLDEDFLKEKFSGLKVLGPIVEDSYEMELFENCTDFSETSSYLAWEVLAHELGDVNYEDDSDSFDEPWDDDEQRLEELELRFYEGFNGAVGDAWPAWPASP</sequence>
<name>A0A2G5E8M1_AQUCA</name>
<dbReference type="Gene3D" id="1.20.1280.50">
    <property type="match status" value="1"/>
</dbReference>
<organism evidence="2 3">
    <name type="scientific">Aquilegia coerulea</name>
    <name type="common">Rocky mountain columbine</name>
    <dbReference type="NCBI Taxonomy" id="218851"/>
    <lineage>
        <taxon>Eukaryota</taxon>
        <taxon>Viridiplantae</taxon>
        <taxon>Streptophyta</taxon>
        <taxon>Embryophyta</taxon>
        <taxon>Tracheophyta</taxon>
        <taxon>Spermatophyta</taxon>
        <taxon>Magnoliopsida</taxon>
        <taxon>Ranunculales</taxon>
        <taxon>Ranunculaceae</taxon>
        <taxon>Thalictroideae</taxon>
        <taxon>Aquilegia</taxon>
    </lineage>
</organism>
<dbReference type="STRING" id="218851.A0A2G5E8M1"/>
<protein>
    <recommendedName>
        <fullName evidence="1">F-box domain-containing protein</fullName>
    </recommendedName>
</protein>
<dbReference type="EMBL" id="KZ305027">
    <property type="protein sequence ID" value="PIA52081.1"/>
    <property type="molecule type" value="Genomic_DNA"/>
</dbReference>
<dbReference type="InterPro" id="IPR001810">
    <property type="entry name" value="F-box_dom"/>
</dbReference>
<dbReference type="FunFam" id="1.20.1280.50:FF:000022">
    <property type="entry name" value="F-box protein FBW2"/>
    <property type="match status" value="1"/>
</dbReference>
<gene>
    <name evidence="2" type="ORF">AQUCO_01000157v1</name>
</gene>
<dbReference type="EMBL" id="KZ305027">
    <property type="protein sequence ID" value="PIA52082.1"/>
    <property type="molecule type" value="Genomic_DNA"/>
</dbReference>
<dbReference type="EMBL" id="KZ305027">
    <property type="protein sequence ID" value="PIA52084.1"/>
    <property type="molecule type" value="Genomic_DNA"/>
</dbReference>
<dbReference type="Proteomes" id="UP000230069">
    <property type="component" value="Unassembled WGS sequence"/>
</dbReference>
<dbReference type="AlphaFoldDB" id="A0A2G5E8M1"/>
<evidence type="ECO:0000313" key="3">
    <source>
        <dbReference type="Proteomes" id="UP000230069"/>
    </source>
</evidence>
<dbReference type="Pfam" id="PF00646">
    <property type="entry name" value="F-box"/>
    <property type="match status" value="1"/>
</dbReference>
<proteinExistence type="predicted"/>
<reference evidence="2 3" key="1">
    <citation type="submission" date="2017-09" db="EMBL/GenBank/DDBJ databases">
        <title>WGS assembly of Aquilegia coerulea Goldsmith.</title>
        <authorList>
            <person name="Hodges S."/>
            <person name="Kramer E."/>
            <person name="Nordborg M."/>
            <person name="Tomkins J."/>
            <person name="Borevitz J."/>
            <person name="Derieg N."/>
            <person name="Yan J."/>
            <person name="Mihaltcheva S."/>
            <person name="Hayes R.D."/>
            <person name="Rokhsar D."/>
        </authorList>
    </citation>
    <scope>NUCLEOTIDE SEQUENCE [LARGE SCALE GENOMIC DNA]</scope>
    <source>
        <strain evidence="3">cv. Goldsmith</strain>
    </source>
</reference>
<dbReference type="PANTHER" id="PTHR38926:SF80">
    <property type="entry name" value="F-BOX DOMAIN, LEUCINE-RICH REPEAT DOMAIN SUPERFAMILY"/>
    <property type="match status" value="1"/>
</dbReference>
<dbReference type="EMBL" id="KZ305027">
    <property type="protein sequence ID" value="PIA52083.1"/>
    <property type="molecule type" value="Genomic_DNA"/>
</dbReference>
<dbReference type="PANTHER" id="PTHR38926">
    <property type="entry name" value="F-BOX DOMAIN CONTAINING PROTEIN, EXPRESSED"/>
    <property type="match status" value="1"/>
</dbReference>